<dbReference type="SUPFAM" id="SSF69593">
    <property type="entry name" value="Glycerol-3-phosphate (1)-acyltransferase"/>
    <property type="match status" value="1"/>
</dbReference>
<keyword evidence="4" id="KW-1133">Transmembrane helix</keyword>
<dbReference type="PANTHER" id="PTHR10434">
    <property type="entry name" value="1-ACYL-SN-GLYCEROL-3-PHOSPHATE ACYLTRANSFERASE"/>
    <property type="match status" value="1"/>
</dbReference>
<accession>A0A3B7MWW0</accession>
<gene>
    <name evidence="6" type="ORF">D3H65_11400</name>
</gene>
<protein>
    <submittedName>
        <fullName evidence="6">1-acyl-sn-glycerol-3-phosphate acyltransferase</fullName>
    </submittedName>
</protein>
<dbReference type="Proteomes" id="UP000263900">
    <property type="component" value="Chromosome"/>
</dbReference>
<dbReference type="InterPro" id="IPR002123">
    <property type="entry name" value="Plipid/glycerol_acylTrfase"/>
</dbReference>
<feature type="domain" description="Phospholipid/glycerol acyltransferase" evidence="5">
    <location>
        <begin position="80"/>
        <end position="194"/>
    </location>
</feature>
<keyword evidence="4" id="KW-0812">Transmembrane</keyword>
<dbReference type="RefSeq" id="WP_119054480.1">
    <property type="nucleotide sequence ID" value="NZ_CP032157.1"/>
</dbReference>
<dbReference type="GO" id="GO:0006654">
    <property type="term" value="P:phosphatidic acid biosynthetic process"/>
    <property type="evidence" value="ECO:0007669"/>
    <property type="project" value="TreeGrafter"/>
</dbReference>
<dbReference type="SMART" id="SM00563">
    <property type="entry name" value="PlsC"/>
    <property type="match status" value="1"/>
</dbReference>
<keyword evidence="7" id="KW-1185">Reference proteome</keyword>
<evidence type="ECO:0000313" key="6">
    <source>
        <dbReference type="EMBL" id="AXY78608.1"/>
    </source>
</evidence>
<keyword evidence="4" id="KW-0472">Membrane</keyword>
<dbReference type="PANTHER" id="PTHR10434:SF11">
    <property type="entry name" value="1-ACYL-SN-GLYCEROL-3-PHOSPHATE ACYLTRANSFERASE"/>
    <property type="match status" value="1"/>
</dbReference>
<evidence type="ECO:0000259" key="5">
    <source>
        <dbReference type="SMART" id="SM00563"/>
    </source>
</evidence>
<name>A0A3B7MWW0_9BACT</name>
<dbReference type="KEGG" id="pseg:D3H65_11400"/>
<dbReference type="CDD" id="cd07989">
    <property type="entry name" value="LPLAT_AGPAT-like"/>
    <property type="match status" value="1"/>
</dbReference>
<keyword evidence="3 6" id="KW-0012">Acyltransferase</keyword>
<evidence type="ECO:0000256" key="3">
    <source>
        <dbReference type="ARBA" id="ARBA00023315"/>
    </source>
</evidence>
<reference evidence="6 7" key="1">
    <citation type="submission" date="2018-09" db="EMBL/GenBank/DDBJ databases">
        <title>Genome sequencing of strain 6GH32-13.</title>
        <authorList>
            <person name="Weon H.-Y."/>
            <person name="Heo J."/>
            <person name="Kwon S.-W."/>
        </authorList>
    </citation>
    <scope>NUCLEOTIDE SEQUENCE [LARGE SCALE GENOMIC DNA]</scope>
    <source>
        <strain evidence="6 7">5GH32-13</strain>
    </source>
</reference>
<comment type="pathway">
    <text evidence="1">Lipid metabolism.</text>
</comment>
<organism evidence="6 7">
    <name type="scientific">Paraflavitalea soli</name>
    <dbReference type="NCBI Taxonomy" id="2315862"/>
    <lineage>
        <taxon>Bacteria</taxon>
        <taxon>Pseudomonadati</taxon>
        <taxon>Bacteroidota</taxon>
        <taxon>Chitinophagia</taxon>
        <taxon>Chitinophagales</taxon>
        <taxon>Chitinophagaceae</taxon>
        <taxon>Paraflavitalea</taxon>
    </lineage>
</organism>
<dbReference type="Pfam" id="PF01553">
    <property type="entry name" value="Acyltransferase"/>
    <property type="match status" value="1"/>
</dbReference>
<dbReference type="AlphaFoldDB" id="A0A3B7MWW0"/>
<proteinExistence type="predicted"/>
<dbReference type="OrthoDB" id="9803035at2"/>
<dbReference type="GO" id="GO:0003841">
    <property type="term" value="F:1-acylglycerol-3-phosphate O-acyltransferase activity"/>
    <property type="evidence" value="ECO:0007669"/>
    <property type="project" value="TreeGrafter"/>
</dbReference>
<evidence type="ECO:0000256" key="2">
    <source>
        <dbReference type="ARBA" id="ARBA00022679"/>
    </source>
</evidence>
<dbReference type="EMBL" id="CP032157">
    <property type="protein sequence ID" value="AXY78608.1"/>
    <property type="molecule type" value="Genomic_DNA"/>
</dbReference>
<evidence type="ECO:0000256" key="4">
    <source>
        <dbReference type="SAM" id="Phobius"/>
    </source>
</evidence>
<feature type="transmembrane region" description="Helical" evidence="4">
    <location>
        <begin position="12"/>
        <end position="38"/>
    </location>
</feature>
<evidence type="ECO:0000256" key="1">
    <source>
        <dbReference type="ARBA" id="ARBA00005189"/>
    </source>
</evidence>
<evidence type="ECO:0000313" key="7">
    <source>
        <dbReference type="Proteomes" id="UP000263900"/>
    </source>
</evidence>
<keyword evidence="2 6" id="KW-0808">Transferase</keyword>
<sequence length="247" mass="28016">MKFIKEILGRLFAVWAILMFILTLLVFMIPFLLFTYYLPDPKKTFRFIAQSRVWMGVYLPLIGCPLRVRGKENFEPGKNYVVVCNHNSLMDVPISSPAIPGGNKTIAKSEMAKLPVFGVIYKTGSVLVDRKSDKSRKDSYTTMKKVLGMGLHMCIYPEGTRNKTDQPLKPFHDGAFRLAIDTNKAVVPGIIFNTRKVLPPSKPFFLMPHRLAIHFLAPIPVEPNDTVETLKNRVHGVMAAYYEANRQ</sequence>